<organism evidence="1 2">
    <name type="scientific">Mya arenaria</name>
    <name type="common">Soft-shell clam</name>
    <dbReference type="NCBI Taxonomy" id="6604"/>
    <lineage>
        <taxon>Eukaryota</taxon>
        <taxon>Metazoa</taxon>
        <taxon>Spiralia</taxon>
        <taxon>Lophotrochozoa</taxon>
        <taxon>Mollusca</taxon>
        <taxon>Bivalvia</taxon>
        <taxon>Autobranchia</taxon>
        <taxon>Heteroconchia</taxon>
        <taxon>Euheterodonta</taxon>
        <taxon>Imparidentia</taxon>
        <taxon>Neoheterodontei</taxon>
        <taxon>Myida</taxon>
        <taxon>Myoidea</taxon>
        <taxon>Myidae</taxon>
        <taxon>Mya</taxon>
    </lineage>
</organism>
<name>A0ABY7FQP8_MYAAR</name>
<dbReference type="Proteomes" id="UP001164746">
    <property type="component" value="Chromosome 13"/>
</dbReference>
<evidence type="ECO:0000313" key="2">
    <source>
        <dbReference type="Proteomes" id="UP001164746"/>
    </source>
</evidence>
<keyword evidence="2" id="KW-1185">Reference proteome</keyword>
<reference evidence="1" key="1">
    <citation type="submission" date="2022-11" db="EMBL/GenBank/DDBJ databases">
        <title>Centuries of genome instability and evolution in soft-shell clam transmissible cancer (bioRxiv).</title>
        <authorList>
            <person name="Hart S.F.M."/>
            <person name="Yonemitsu M.A."/>
            <person name="Giersch R.M."/>
            <person name="Beal B.F."/>
            <person name="Arriagada G."/>
            <person name="Davis B.W."/>
            <person name="Ostrander E.A."/>
            <person name="Goff S.P."/>
            <person name="Metzger M.J."/>
        </authorList>
    </citation>
    <scope>NUCLEOTIDE SEQUENCE</scope>
    <source>
        <strain evidence="1">MELC-2E11</strain>
        <tissue evidence="1">Siphon/mantle</tissue>
    </source>
</reference>
<sequence length="87" mass="10147">MYDEDSSDKLMYFVDHWLALDKVDGSICRGLPAVHQESIMGKHQRKGIQDKKTPKDVLSKKGVRCTKEEIEVIIHKEFQSYRKDIPK</sequence>
<protein>
    <submittedName>
        <fullName evidence="1">Uncharacterized protein</fullName>
    </submittedName>
</protein>
<accession>A0ABY7FQP8</accession>
<evidence type="ECO:0000313" key="1">
    <source>
        <dbReference type="EMBL" id="WAR23046.1"/>
    </source>
</evidence>
<gene>
    <name evidence="1" type="ORF">MAR_036715</name>
</gene>
<dbReference type="EMBL" id="CP111024">
    <property type="protein sequence ID" value="WAR23046.1"/>
    <property type="molecule type" value="Genomic_DNA"/>
</dbReference>
<proteinExistence type="predicted"/>